<keyword evidence="3" id="KW-0520">NAD</keyword>
<comment type="cofactor">
    <cofactor evidence="1">
        <name>NAD(+)</name>
        <dbReference type="ChEBI" id="CHEBI:57540"/>
    </cofactor>
</comment>
<evidence type="ECO:0000313" key="5">
    <source>
        <dbReference type="EMBL" id="QTA87925.1"/>
    </source>
</evidence>
<reference evidence="5" key="1">
    <citation type="journal article" date="2021" name="Microb. Physiol.">
        <title>Proteogenomic Insights into the Physiology of Marine, Sulfate-Reducing, Filamentous Desulfonema limicola and Desulfonema magnum.</title>
        <authorList>
            <person name="Schnaars V."/>
            <person name="Wohlbrand L."/>
            <person name="Scheve S."/>
            <person name="Hinrichs C."/>
            <person name="Reinhardt R."/>
            <person name="Rabus R."/>
        </authorList>
    </citation>
    <scope>NUCLEOTIDE SEQUENCE</scope>
    <source>
        <strain evidence="5">4be13</strain>
    </source>
</reference>
<dbReference type="InterPro" id="IPR036291">
    <property type="entry name" value="NAD(P)-bd_dom_sf"/>
</dbReference>
<name>A0A975BN24_9BACT</name>
<evidence type="ECO:0000256" key="1">
    <source>
        <dbReference type="ARBA" id="ARBA00001911"/>
    </source>
</evidence>
<evidence type="ECO:0000256" key="2">
    <source>
        <dbReference type="ARBA" id="ARBA00022793"/>
    </source>
</evidence>
<gene>
    <name evidence="5" type="ORF">dnm_039640</name>
</gene>
<accession>A0A975BN24</accession>
<dbReference type="SUPFAM" id="SSF51735">
    <property type="entry name" value="NAD(P)-binding Rossmann-fold domains"/>
    <property type="match status" value="1"/>
</dbReference>
<dbReference type="PANTHER" id="PTHR43078:SF6">
    <property type="entry name" value="UDP-GLUCURONIC ACID DECARBOXYLASE 1"/>
    <property type="match status" value="1"/>
</dbReference>
<dbReference type="Gene3D" id="3.40.50.720">
    <property type="entry name" value="NAD(P)-binding Rossmann-like Domain"/>
    <property type="match status" value="1"/>
</dbReference>
<evidence type="ECO:0000313" key="6">
    <source>
        <dbReference type="Proteomes" id="UP000663722"/>
    </source>
</evidence>
<keyword evidence="6" id="KW-1185">Reference proteome</keyword>
<dbReference type="GO" id="GO:0005737">
    <property type="term" value="C:cytoplasm"/>
    <property type="evidence" value="ECO:0007669"/>
    <property type="project" value="TreeGrafter"/>
</dbReference>
<evidence type="ECO:0000256" key="3">
    <source>
        <dbReference type="ARBA" id="ARBA00023027"/>
    </source>
</evidence>
<protein>
    <submittedName>
        <fullName evidence="5">NAD(P)-binding domain-containing protein</fullName>
    </submittedName>
</protein>
<dbReference type="Proteomes" id="UP000663722">
    <property type="component" value="Chromosome"/>
</dbReference>
<proteinExistence type="predicted"/>
<dbReference type="KEGG" id="dmm:dnm_039640"/>
<sequence>MNYDVLIRFMNSPDDFTGPVNLGNPREFTILELAENIIRLTGSCSEIVFSSLPSDDPKQRQPDIRLAKEKLGWEPEIPLEEGLRRTIKYFDALLAKNKTGLKN</sequence>
<dbReference type="PANTHER" id="PTHR43078">
    <property type="entry name" value="UDP-GLUCURONIC ACID DECARBOXYLASE-RELATED"/>
    <property type="match status" value="1"/>
</dbReference>
<dbReference type="EMBL" id="CP061800">
    <property type="protein sequence ID" value="QTA87925.1"/>
    <property type="molecule type" value="Genomic_DNA"/>
</dbReference>
<organism evidence="5 6">
    <name type="scientific">Desulfonema magnum</name>
    <dbReference type="NCBI Taxonomy" id="45655"/>
    <lineage>
        <taxon>Bacteria</taxon>
        <taxon>Pseudomonadati</taxon>
        <taxon>Thermodesulfobacteriota</taxon>
        <taxon>Desulfobacteria</taxon>
        <taxon>Desulfobacterales</taxon>
        <taxon>Desulfococcaceae</taxon>
        <taxon>Desulfonema</taxon>
    </lineage>
</organism>
<evidence type="ECO:0000256" key="4">
    <source>
        <dbReference type="ARBA" id="ARBA00023239"/>
    </source>
</evidence>
<dbReference type="RefSeq" id="WP_207682925.1">
    <property type="nucleotide sequence ID" value="NZ_CP061800.1"/>
</dbReference>
<dbReference type="GO" id="GO:0042732">
    <property type="term" value="P:D-xylose metabolic process"/>
    <property type="evidence" value="ECO:0007669"/>
    <property type="project" value="InterPro"/>
</dbReference>
<dbReference type="InterPro" id="IPR044516">
    <property type="entry name" value="UXS-like"/>
</dbReference>
<keyword evidence="4" id="KW-0456">Lyase</keyword>
<dbReference type="AlphaFoldDB" id="A0A975BN24"/>
<keyword evidence="2" id="KW-0210">Decarboxylase</keyword>
<dbReference type="GO" id="GO:0048040">
    <property type="term" value="F:UDP-glucuronate decarboxylase activity"/>
    <property type="evidence" value="ECO:0007669"/>
    <property type="project" value="TreeGrafter"/>
</dbReference>
<dbReference type="GO" id="GO:0070403">
    <property type="term" value="F:NAD+ binding"/>
    <property type="evidence" value="ECO:0007669"/>
    <property type="project" value="InterPro"/>
</dbReference>